<evidence type="ECO:0000256" key="1">
    <source>
        <dbReference type="SAM" id="SignalP"/>
    </source>
</evidence>
<feature type="chain" id="PRO_5043668156" evidence="1">
    <location>
        <begin position="20"/>
        <end position="268"/>
    </location>
</feature>
<dbReference type="Proteomes" id="UP000215539">
    <property type="component" value="Chromosome 1"/>
</dbReference>
<evidence type="ECO:0000313" key="6">
    <source>
        <dbReference type="Proteomes" id="UP000215539"/>
    </source>
</evidence>
<dbReference type="InterPro" id="IPR021255">
    <property type="entry name" value="DUF2807"/>
</dbReference>
<sequence>MKYMYTLIALLLCVGIGQAQTKTTKTTKTTTKATKATNTREKRTVEVAHYTKIVLDDASLNAVLTGEPQGRITLEADSEALSSVKTEVSGGVLRIYLENKKGVSFVPTGGVQVRLPMQGVESVEVKTFVKLSNEGTLQLGQCAITTKGVSEFDLNIRAEKLALRLGVTNGKLRVDCKDLDLEVRSVMNLKLSGAVENLNFSTKGVAKLKAYDLIVQNAVVNAGGVGSLHLTVEKSLKGTAKGVFELHYKGNATDDFERNGLVKVVKEP</sequence>
<dbReference type="Proteomes" id="UP000065822">
    <property type="component" value="Chromosome"/>
</dbReference>
<keyword evidence="1" id="KW-0732">Signal</keyword>
<dbReference type="Gene3D" id="2.160.20.120">
    <property type="match status" value="1"/>
</dbReference>
<dbReference type="KEGG" id="chg:AXF12_03290"/>
<gene>
    <name evidence="3" type="ORF">AXF12_03290</name>
    <name evidence="4" type="ORF">SAMEA44541418_01083</name>
</gene>
<name>A0AAX2GXK2_9FLAO</name>
<evidence type="ECO:0000259" key="2">
    <source>
        <dbReference type="Pfam" id="PF10988"/>
    </source>
</evidence>
<dbReference type="EMBL" id="CP014227">
    <property type="protein sequence ID" value="AMD84631.1"/>
    <property type="molecule type" value="Genomic_DNA"/>
</dbReference>
<feature type="domain" description="Putative auto-transporter adhesin head GIN" evidence="2">
    <location>
        <begin position="49"/>
        <end position="252"/>
    </location>
</feature>
<keyword evidence="5" id="KW-1185">Reference proteome</keyword>
<reference evidence="3 5" key="1">
    <citation type="submission" date="2016-02" db="EMBL/GenBank/DDBJ databases">
        <authorList>
            <person name="Holder M.E."/>
            <person name="Ajami N.J."/>
            <person name="Petrosino J.F."/>
        </authorList>
    </citation>
    <scope>NUCLEOTIDE SEQUENCE [LARGE SCALE GENOMIC DNA]</scope>
    <source>
        <strain evidence="3 5">CCUG 32990</strain>
    </source>
</reference>
<evidence type="ECO:0000313" key="3">
    <source>
        <dbReference type="EMBL" id="AMD84631.1"/>
    </source>
</evidence>
<organism evidence="4 6">
    <name type="scientific">Capnocytophaga haemolytica</name>
    <dbReference type="NCBI Taxonomy" id="45243"/>
    <lineage>
        <taxon>Bacteria</taxon>
        <taxon>Pseudomonadati</taxon>
        <taxon>Bacteroidota</taxon>
        <taxon>Flavobacteriia</taxon>
        <taxon>Flavobacteriales</taxon>
        <taxon>Flavobacteriaceae</taxon>
        <taxon>Capnocytophaga</taxon>
    </lineage>
</organism>
<accession>A0AAX2GXK2</accession>
<reference evidence="4 6" key="2">
    <citation type="submission" date="2017-06" db="EMBL/GenBank/DDBJ databases">
        <authorList>
            <consortium name="Pathogen Informatics"/>
        </authorList>
    </citation>
    <scope>NUCLEOTIDE SEQUENCE [LARGE SCALE GENOMIC DNA]</scope>
    <source>
        <strain evidence="4 6">NCTC12947</strain>
    </source>
</reference>
<dbReference type="EMBL" id="LT906449">
    <property type="protein sequence ID" value="SNV08820.1"/>
    <property type="molecule type" value="Genomic_DNA"/>
</dbReference>
<evidence type="ECO:0000313" key="5">
    <source>
        <dbReference type="Proteomes" id="UP000065822"/>
    </source>
</evidence>
<evidence type="ECO:0000313" key="4">
    <source>
        <dbReference type="EMBL" id="SNV08820.1"/>
    </source>
</evidence>
<dbReference type="Pfam" id="PF10988">
    <property type="entry name" value="DUF2807"/>
    <property type="match status" value="1"/>
</dbReference>
<protein>
    <submittedName>
        <fullName evidence="4">Protein of uncharacterized function (DUF2807)</fullName>
    </submittedName>
</protein>
<dbReference type="AlphaFoldDB" id="A0AAX2GXK2"/>
<proteinExistence type="predicted"/>
<feature type="signal peptide" evidence="1">
    <location>
        <begin position="1"/>
        <end position="19"/>
    </location>
</feature>